<gene>
    <name evidence="2" type="ORF">VP1G_11263</name>
</gene>
<keyword evidence="3" id="KW-1185">Reference proteome</keyword>
<dbReference type="EMBL" id="KN714785">
    <property type="protein sequence ID" value="KUI61721.1"/>
    <property type="molecule type" value="Genomic_DNA"/>
</dbReference>
<organism evidence="2 3">
    <name type="scientific">Cytospora mali</name>
    <name type="common">Apple Valsa canker fungus</name>
    <name type="synonym">Valsa mali</name>
    <dbReference type="NCBI Taxonomy" id="578113"/>
    <lineage>
        <taxon>Eukaryota</taxon>
        <taxon>Fungi</taxon>
        <taxon>Dikarya</taxon>
        <taxon>Ascomycota</taxon>
        <taxon>Pezizomycotina</taxon>
        <taxon>Sordariomycetes</taxon>
        <taxon>Sordariomycetidae</taxon>
        <taxon>Diaporthales</taxon>
        <taxon>Cytosporaceae</taxon>
        <taxon>Cytospora</taxon>
    </lineage>
</organism>
<name>A0A194VD66_CYTMA</name>
<feature type="region of interest" description="Disordered" evidence="1">
    <location>
        <begin position="1"/>
        <end position="34"/>
    </location>
</feature>
<protein>
    <submittedName>
        <fullName evidence="2">Uncharacterized protein</fullName>
    </submittedName>
</protein>
<proteinExistence type="predicted"/>
<evidence type="ECO:0000313" key="3">
    <source>
        <dbReference type="Proteomes" id="UP000078576"/>
    </source>
</evidence>
<evidence type="ECO:0000313" key="2">
    <source>
        <dbReference type="EMBL" id="KUI61721.1"/>
    </source>
</evidence>
<dbReference type="Proteomes" id="UP000078576">
    <property type="component" value="Unassembled WGS sequence"/>
</dbReference>
<sequence length="112" mass="11708">MARRQIVANSLDKSTNGFHTVTHDNGESECSRSVDEAGNGDILPVIGRKRSAKASKEVALAARHRARDGQGRKSGIQQVRGLVGEVAGGGVVDVLEVLKGGHRLGGDILVGE</sequence>
<accession>A0A194VD66</accession>
<feature type="compositionally biased region" description="Basic and acidic residues" evidence="1">
    <location>
        <begin position="21"/>
        <end position="34"/>
    </location>
</feature>
<feature type="compositionally biased region" description="Polar residues" evidence="1">
    <location>
        <begin position="7"/>
        <end position="19"/>
    </location>
</feature>
<dbReference type="AlphaFoldDB" id="A0A194VD66"/>
<reference evidence="3" key="1">
    <citation type="submission" date="2014-12" db="EMBL/GenBank/DDBJ databases">
        <title>Genome Sequence of Valsa Canker Pathogens Uncovers a Specific Adaption of Colonization on Woody Bark.</title>
        <authorList>
            <person name="Yin Z."/>
            <person name="Liu H."/>
            <person name="Gao X."/>
            <person name="Li Z."/>
            <person name="Song N."/>
            <person name="Ke X."/>
            <person name="Dai Q."/>
            <person name="Wu Y."/>
            <person name="Sun Y."/>
            <person name="Xu J.-R."/>
            <person name="Kang Z.K."/>
            <person name="Wang L."/>
            <person name="Huang L."/>
        </authorList>
    </citation>
    <scope>NUCLEOTIDE SEQUENCE [LARGE SCALE GENOMIC DNA]</scope>
    <source>
        <strain evidence="3">SXYL134</strain>
    </source>
</reference>
<evidence type="ECO:0000256" key="1">
    <source>
        <dbReference type="SAM" id="MobiDB-lite"/>
    </source>
</evidence>